<reference evidence="1 3" key="1">
    <citation type="journal article" date="2017" name="Nature">
        <title>The sunflower genome provides insights into oil metabolism, flowering and Asterid evolution.</title>
        <authorList>
            <person name="Badouin H."/>
            <person name="Gouzy J."/>
            <person name="Grassa C.J."/>
            <person name="Murat F."/>
            <person name="Staton S.E."/>
            <person name="Cottret L."/>
            <person name="Lelandais-Briere C."/>
            <person name="Owens G.L."/>
            <person name="Carrere S."/>
            <person name="Mayjonade B."/>
            <person name="Legrand L."/>
            <person name="Gill N."/>
            <person name="Kane N.C."/>
            <person name="Bowers J.E."/>
            <person name="Hubner S."/>
            <person name="Bellec A."/>
            <person name="Berard A."/>
            <person name="Berges H."/>
            <person name="Blanchet N."/>
            <person name="Boniface M.C."/>
            <person name="Brunel D."/>
            <person name="Catrice O."/>
            <person name="Chaidir N."/>
            <person name="Claudel C."/>
            <person name="Donnadieu C."/>
            <person name="Faraut T."/>
            <person name="Fievet G."/>
            <person name="Helmstetter N."/>
            <person name="King M."/>
            <person name="Knapp S.J."/>
            <person name="Lai Z."/>
            <person name="Le Paslier M.C."/>
            <person name="Lippi Y."/>
            <person name="Lorenzon L."/>
            <person name="Mandel J.R."/>
            <person name="Marage G."/>
            <person name="Marchand G."/>
            <person name="Marquand E."/>
            <person name="Bret-Mestries E."/>
            <person name="Morien E."/>
            <person name="Nambeesan S."/>
            <person name="Nguyen T."/>
            <person name="Pegot-Espagnet P."/>
            <person name="Pouilly N."/>
            <person name="Raftis F."/>
            <person name="Sallet E."/>
            <person name="Schiex T."/>
            <person name="Thomas J."/>
            <person name="Vandecasteele C."/>
            <person name="Vares D."/>
            <person name="Vear F."/>
            <person name="Vautrin S."/>
            <person name="Crespi M."/>
            <person name="Mangin B."/>
            <person name="Burke J.M."/>
            <person name="Salse J."/>
            <person name="Munos S."/>
            <person name="Vincourt P."/>
            <person name="Rieseberg L.H."/>
            <person name="Langlade N.B."/>
        </authorList>
    </citation>
    <scope>NUCLEOTIDE SEQUENCE [LARGE SCALE GENOMIC DNA]</scope>
    <source>
        <strain evidence="3">cv. SF193</strain>
        <tissue evidence="1">Leaves</tissue>
    </source>
</reference>
<dbReference type="AlphaFoldDB" id="A0A251UX21"/>
<dbReference type="EMBL" id="MNCJ02000319">
    <property type="protein sequence ID" value="KAF5808458.1"/>
    <property type="molecule type" value="Genomic_DNA"/>
</dbReference>
<dbReference type="Gramene" id="mRNA:HanXRQr2_Chr04g0145611">
    <property type="protein sequence ID" value="CDS:HanXRQr2_Chr04g0145611.1"/>
    <property type="gene ID" value="HanXRQr2_Chr04g0145611"/>
</dbReference>
<dbReference type="Proteomes" id="UP000215914">
    <property type="component" value="Chromosome 4"/>
</dbReference>
<gene>
    <name evidence="2" type="ORF">HannXRQ_Chr04g0099661</name>
    <name evidence="1" type="ORF">HanXRQr2_Chr04g0145611</name>
</gene>
<dbReference type="EMBL" id="CM007893">
    <property type="protein sequence ID" value="OTG27406.1"/>
    <property type="molecule type" value="Genomic_DNA"/>
</dbReference>
<name>A0A251UX21_HELAN</name>
<sequence length="150" mass="16484">MGIKKGDTLRFYHPNLTTALSSVANAANHMRSFKKGSTTSSDKQEVFGGIIFTYFGRGEPLFGQPNVDSSPFLDNCPSMTLGGTYSGWVLGRGDLNMYATESREEKAVRTLQEIQVLAATLLAATSKKSPLKVWIRVKGFTKDLDRCLII</sequence>
<reference evidence="2" key="2">
    <citation type="submission" date="2017-02" db="EMBL/GenBank/DDBJ databases">
        <title>Sunflower complete genome.</title>
        <authorList>
            <person name="Langlade N."/>
            <person name="Munos S."/>
        </authorList>
    </citation>
    <scope>NUCLEOTIDE SEQUENCE [LARGE SCALE GENOMIC DNA]</scope>
    <source>
        <tissue evidence="2">Leaves</tissue>
    </source>
</reference>
<dbReference type="OMA" id="NMYATES"/>
<dbReference type="PANTHER" id="PTHR14939">
    <property type="entry name" value="F-BOX ONLY PROTEIN 22"/>
    <property type="match status" value="1"/>
</dbReference>
<evidence type="ECO:0000313" key="3">
    <source>
        <dbReference type="Proteomes" id="UP000215914"/>
    </source>
</evidence>
<proteinExistence type="predicted"/>
<accession>A0A251UX21</accession>
<keyword evidence="3" id="KW-1185">Reference proteome</keyword>
<dbReference type="PANTHER" id="PTHR14939:SF5">
    <property type="entry name" value="F-BOX ONLY PROTEIN 22"/>
    <property type="match status" value="1"/>
</dbReference>
<reference evidence="1" key="3">
    <citation type="submission" date="2020-06" db="EMBL/GenBank/DDBJ databases">
        <title>Helianthus annuus Genome sequencing and assembly Release 2.</title>
        <authorList>
            <person name="Gouzy J."/>
            <person name="Langlade N."/>
            <person name="Munos S."/>
        </authorList>
    </citation>
    <scope>NUCLEOTIDE SEQUENCE</scope>
    <source>
        <tissue evidence="1">Leaves</tissue>
    </source>
</reference>
<protein>
    <submittedName>
        <fullName evidence="2">Uncharacterized protein</fullName>
    </submittedName>
</protein>
<dbReference type="InParanoid" id="A0A251UX21"/>
<organism evidence="2 3">
    <name type="scientific">Helianthus annuus</name>
    <name type="common">Common sunflower</name>
    <dbReference type="NCBI Taxonomy" id="4232"/>
    <lineage>
        <taxon>Eukaryota</taxon>
        <taxon>Viridiplantae</taxon>
        <taxon>Streptophyta</taxon>
        <taxon>Embryophyta</taxon>
        <taxon>Tracheophyta</taxon>
        <taxon>Spermatophyta</taxon>
        <taxon>Magnoliopsida</taxon>
        <taxon>eudicotyledons</taxon>
        <taxon>Gunneridae</taxon>
        <taxon>Pentapetalae</taxon>
        <taxon>asterids</taxon>
        <taxon>campanulids</taxon>
        <taxon>Asterales</taxon>
        <taxon>Asteraceae</taxon>
        <taxon>Asteroideae</taxon>
        <taxon>Heliantheae alliance</taxon>
        <taxon>Heliantheae</taxon>
        <taxon>Helianthus</taxon>
    </lineage>
</organism>
<evidence type="ECO:0000313" key="2">
    <source>
        <dbReference type="EMBL" id="OTG27406.1"/>
    </source>
</evidence>
<evidence type="ECO:0000313" key="1">
    <source>
        <dbReference type="EMBL" id="KAF5808458.1"/>
    </source>
</evidence>